<sequence>MNCGVSGRLVIDGNGYILGVKSLASANKDRSLVVQLRSEELNNDRIKTPKYDLVVGGGEDQTSSYKEQVVKYILNEGRRTLLS</sequence>
<keyword evidence="2" id="KW-1185">Reference proteome</keyword>
<dbReference type="STRING" id="432608.A6V39_02730"/>
<evidence type="ECO:0000313" key="1">
    <source>
        <dbReference type="EMBL" id="OAL10329.1"/>
    </source>
</evidence>
<dbReference type="EMBL" id="LWUJ01000011">
    <property type="protein sequence ID" value="OAL10329.1"/>
    <property type="molecule type" value="Genomic_DNA"/>
</dbReference>
<protein>
    <submittedName>
        <fullName evidence="1">Uncharacterized protein</fullName>
    </submittedName>
</protein>
<proteinExistence type="predicted"/>
<name>A0A1A9QF47_9MOLU</name>
<dbReference type="AlphaFoldDB" id="A0A1A9QF47"/>
<gene>
    <name evidence="1" type="ORF">A6V39_02730</name>
</gene>
<reference evidence="2" key="1">
    <citation type="submission" date="2016-04" db="EMBL/GenBank/DDBJ databases">
        <authorList>
            <person name="Quiroz-Castaneda R.E."/>
            <person name="Martinez-Ocampo F."/>
        </authorList>
    </citation>
    <scope>NUCLEOTIDE SEQUENCE [LARGE SCALE GENOMIC DNA]</scope>
    <source>
        <strain evidence="2">INIFAP01</strain>
    </source>
</reference>
<accession>A0A1A9QF47</accession>
<organism evidence="1 2">
    <name type="scientific">Candidatus Mycoplasma haematobovis</name>
    <dbReference type="NCBI Taxonomy" id="432608"/>
    <lineage>
        <taxon>Bacteria</taxon>
        <taxon>Bacillati</taxon>
        <taxon>Mycoplasmatota</taxon>
        <taxon>Mollicutes</taxon>
        <taxon>Mycoplasmataceae</taxon>
        <taxon>Mycoplasma</taxon>
    </lineage>
</organism>
<dbReference type="Proteomes" id="UP000077623">
    <property type="component" value="Unassembled WGS sequence"/>
</dbReference>
<dbReference type="RefSeq" id="WP_187150172.1">
    <property type="nucleotide sequence ID" value="NZ_LWUJ01000011.1"/>
</dbReference>
<evidence type="ECO:0000313" key="2">
    <source>
        <dbReference type="Proteomes" id="UP000077623"/>
    </source>
</evidence>
<comment type="caution">
    <text evidence="1">The sequence shown here is derived from an EMBL/GenBank/DDBJ whole genome shotgun (WGS) entry which is preliminary data.</text>
</comment>